<dbReference type="CDD" id="cd05382">
    <property type="entry name" value="CAP_GAPR1-like"/>
    <property type="match status" value="1"/>
</dbReference>
<evidence type="ECO:0000259" key="2">
    <source>
        <dbReference type="SMART" id="SM00198"/>
    </source>
</evidence>
<evidence type="ECO:0000256" key="1">
    <source>
        <dbReference type="SAM" id="MobiDB-lite"/>
    </source>
</evidence>
<gene>
    <name evidence="3" type="ORF">PEVE_00021318</name>
</gene>
<protein>
    <recommendedName>
        <fullName evidence="2">SCP domain-containing protein</fullName>
    </recommendedName>
</protein>
<dbReference type="SMART" id="SM00198">
    <property type="entry name" value="SCP"/>
    <property type="match status" value="1"/>
</dbReference>
<dbReference type="EMBL" id="CALNXI010002856">
    <property type="protein sequence ID" value="CAH3191124.1"/>
    <property type="molecule type" value="Genomic_DNA"/>
</dbReference>
<dbReference type="SUPFAM" id="SSF55797">
    <property type="entry name" value="PR-1-like"/>
    <property type="match status" value="1"/>
</dbReference>
<evidence type="ECO:0000313" key="4">
    <source>
        <dbReference type="Proteomes" id="UP001159427"/>
    </source>
</evidence>
<dbReference type="InterPro" id="IPR035940">
    <property type="entry name" value="CAP_sf"/>
</dbReference>
<dbReference type="InterPro" id="IPR034113">
    <property type="entry name" value="SCP_GAPR1-like"/>
</dbReference>
<name>A0ABN8SJN4_9CNID</name>
<evidence type="ECO:0000313" key="3">
    <source>
        <dbReference type="EMBL" id="CAH3191124.1"/>
    </source>
</evidence>
<reference evidence="3 4" key="1">
    <citation type="submission" date="2022-05" db="EMBL/GenBank/DDBJ databases">
        <authorList>
            <consortium name="Genoscope - CEA"/>
            <person name="William W."/>
        </authorList>
    </citation>
    <scope>NUCLEOTIDE SEQUENCE [LARGE SCALE GENOMIC DNA]</scope>
</reference>
<dbReference type="Proteomes" id="UP001159427">
    <property type="component" value="Unassembled WGS sequence"/>
</dbReference>
<organism evidence="3 4">
    <name type="scientific">Porites evermanni</name>
    <dbReference type="NCBI Taxonomy" id="104178"/>
    <lineage>
        <taxon>Eukaryota</taxon>
        <taxon>Metazoa</taxon>
        <taxon>Cnidaria</taxon>
        <taxon>Anthozoa</taxon>
        <taxon>Hexacorallia</taxon>
        <taxon>Scleractinia</taxon>
        <taxon>Fungiina</taxon>
        <taxon>Poritidae</taxon>
        <taxon>Porites</taxon>
    </lineage>
</organism>
<accession>A0ABN8SJN4</accession>
<feature type="region of interest" description="Disordered" evidence="1">
    <location>
        <begin position="203"/>
        <end position="226"/>
    </location>
</feature>
<comment type="caution">
    <text evidence="3">The sequence shown here is derived from an EMBL/GenBank/DDBJ whole genome shotgun (WGS) entry which is preliminary data.</text>
</comment>
<dbReference type="PANTHER" id="PTHR10334">
    <property type="entry name" value="CYSTEINE-RICH SECRETORY PROTEIN-RELATED"/>
    <property type="match status" value="1"/>
</dbReference>
<sequence length="283" mass="31258">ALSLDIFENNCLQATNQLRRRHGVPDLTWSNTLAADAQAWANRLANSNVFHHDYISMQAKNQGENLAYFKPFKRKCQGPKRDDCVQCAEIVDDWYDEVKNYDFDLGKAKTPSGVVMHFTQEVWRKSHHFGIGTAKSKKYGFILVARYSPRGNGGGPMVFKDNVFPPGTISDPTPSTSPSATTPAPTSITQNIKINISINTSTMPTSAPSKQGGGKPTTPSVTSTSPPQVTLPAELLMLHFALTLTFLFFGLRDRHSCLLQSSSTCQWFRLLTVVVNASFISKL</sequence>
<dbReference type="PRINTS" id="PR00837">
    <property type="entry name" value="V5TPXLIKE"/>
</dbReference>
<dbReference type="Gene3D" id="3.40.33.10">
    <property type="entry name" value="CAP"/>
    <property type="match status" value="1"/>
</dbReference>
<feature type="non-terminal residue" evidence="3">
    <location>
        <position position="1"/>
    </location>
</feature>
<dbReference type="InterPro" id="IPR014044">
    <property type="entry name" value="CAP_dom"/>
</dbReference>
<feature type="domain" description="SCP" evidence="2">
    <location>
        <begin position="6"/>
        <end position="155"/>
    </location>
</feature>
<dbReference type="Pfam" id="PF00188">
    <property type="entry name" value="CAP"/>
    <property type="match status" value="1"/>
</dbReference>
<feature type="region of interest" description="Disordered" evidence="1">
    <location>
        <begin position="165"/>
        <end position="186"/>
    </location>
</feature>
<feature type="compositionally biased region" description="Low complexity" evidence="1">
    <location>
        <begin position="216"/>
        <end position="226"/>
    </location>
</feature>
<keyword evidence="4" id="KW-1185">Reference proteome</keyword>
<proteinExistence type="predicted"/>
<dbReference type="InterPro" id="IPR001283">
    <property type="entry name" value="CRISP-related"/>
</dbReference>